<evidence type="ECO:0000313" key="6">
    <source>
        <dbReference type="EMBL" id="RVT89100.1"/>
    </source>
</evidence>
<dbReference type="InterPro" id="IPR009057">
    <property type="entry name" value="Homeodomain-like_sf"/>
</dbReference>
<name>A0A437LUL1_9SPHN</name>
<accession>A0A437LUL1</accession>
<keyword evidence="2 4" id="KW-0238">DNA-binding</keyword>
<dbReference type="PROSITE" id="PS50977">
    <property type="entry name" value="HTH_TETR_2"/>
    <property type="match status" value="1"/>
</dbReference>
<evidence type="ECO:0000256" key="1">
    <source>
        <dbReference type="ARBA" id="ARBA00023015"/>
    </source>
</evidence>
<dbReference type="Proteomes" id="UP000282971">
    <property type="component" value="Unassembled WGS sequence"/>
</dbReference>
<evidence type="ECO:0000313" key="7">
    <source>
        <dbReference type="Proteomes" id="UP000282971"/>
    </source>
</evidence>
<dbReference type="PRINTS" id="PR00455">
    <property type="entry name" value="HTHTETR"/>
</dbReference>
<evidence type="ECO:0000256" key="4">
    <source>
        <dbReference type="PROSITE-ProRule" id="PRU00335"/>
    </source>
</evidence>
<keyword evidence="1" id="KW-0805">Transcription regulation</keyword>
<evidence type="ECO:0000259" key="5">
    <source>
        <dbReference type="PROSITE" id="PS50977"/>
    </source>
</evidence>
<dbReference type="PANTHER" id="PTHR30055:SF234">
    <property type="entry name" value="HTH-TYPE TRANSCRIPTIONAL REGULATOR BETI"/>
    <property type="match status" value="1"/>
</dbReference>
<dbReference type="AlphaFoldDB" id="A0A437LUL1"/>
<dbReference type="PANTHER" id="PTHR30055">
    <property type="entry name" value="HTH-TYPE TRANSCRIPTIONAL REGULATOR RUTR"/>
    <property type="match status" value="1"/>
</dbReference>
<reference evidence="6 7" key="1">
    <citation type="submission" date="2019-01" db="EMBL/GenBank/DDBJ databases">
        <authorList>
            <person name="Chen W.-M."/>
        </authorList>
    </citation>
    <scope>NUCLEOTIDE SEQUENCE [LARGE SCALE GENOMIC DNA]</scope>
    <source>
        <strain evidence="6 7">CCP-7</strain>
    </source>
</reference>
<protein>
    <submittedName>
        <fullName evidence="6">TetR/AcrR family transcriptional regulator</fullName>
    </submittedName>
</protein>
<evidence type="ECO:0000256" key="2">
    <source>
        <dbReference type="ARBA" id="ARBA00023125"/>
    </source>
</evidence>
<dbReference type="InterPro" id="IPR001647">
    <property type="entry name" value="HTH_TetR"/>
</dbReference>
<dbReference type="SUPFAM" id="SSF46689">
    <property type="entry name" value="Homeodomain-like"/>
    <property type="match status" value="1"/>
</dbReference>
<dbReference type="Pfam" id="PF00440">
    <property type="entry name" value="TetR_N"/>
    <property type="match status" value="1"/>
</dbReference>
<evidence type="ECO:0000256" key="3">
    <source>
        <dbReference type="ARBA" id="ARBA00023163"/>
    </source>
</evidence>
<feature type="domain" description="HTH tetR-type" evidence="5">
    <location>
        <begin position="18"/>
        <end position="78"/>
    </location>
</feature>
<dbReference type="GO" id="GO:0000976">
    <property type="term" value="F:transcription cis-regulatory region binding"/>
    <property type="evidence" value="ECO:0007669"/>
    <property type="project" value="TreeGrafter"/>
</dbReference>
<comment type="caution">
    <text evidence="6">The sequence shown here is derived from an EMBL/GenBank/DDBJ whole genome shotgun (WGS) entry which is preliminary data.</text>
</comment>
<gene>
    <name evidence="6" type="ORF">EOD43_22525</name>
</gene>
<dbReference type="EMBL" id="SACN01000006">
    <property type="protein sequence ID" value="RVT89100.1"/>
    <property type="molecule type" value="Genomic_DNA"/>
</dbReference>
<organism evidence="6 7">
    <name type="scientific">Sphingomonas crocodyli</name>
    <dbReference type="NCBI Taxonomy" id="1979270"/>
    <lineage>
        <taxon>Bacteria</taxon>
        <taxon>Pseudomonadati</taxon>
        <taxon>Pseudomonadota</taxon>
        <taxon>Alphaproteobacteria</taxon>
        <taxon>Sphingomonadales</taxon>
        <taxon>Sphingomonadaceae</taxon>
        <taxon>Sphingomonas</taxon>
    </lineage>
</organism>
<dbReference type="GO" id="GO:0003700">
    <property type="term" value="F:DNA-binding transcription factor activity"/>
    <property type="evidence" value="ECO:0007669"/>
    <property type="project" value="TreeGrafter"/>
</dbReference>
<feature type="DNA-binding region" description="H-T-H motif" evidence="4">
    <location>
        <begin position="41"/>
        <end position="60"/>
    </location>
</feature>
<sequence>MERIKGGFGEDMTKRMADGGRAQVVATARKLFQERGFHQTAMAELSERAGISVGQIYRLFANKSEMIAAIIEDDTEAQIASMAEIRSAVAEGRMSAQEGFRTIAFDTLTAGEEALTFEILAEGFRNPAIGEGIGVFCDRYRAKLRDLIVSTNANITGDRLAAAEEMLLAILFGLGNRSLSKPQLSAEDTANYAAAMIVGMLTASCAKAD</sequence>
<keyword evidence="7" id="KW-1185">Reference proteome</keyword>
<proteinExistence type="predicted"/>
<keyword evidence="3" id="KW-0804">Transcription</keyword>
<dbReference type="InterPro" id="IPR050109">
    <property type="entry name" value="HTH-type_TetR-like_transc_reg"/>
</dbReference>
<dbReference type="Gene3D" id="1.10.357.10">
    <property type="entry name" value="Tetracycline Repressor, domain 2"/>
    <property type="match status" value="1"/>
</dbReference>
<dbReference type="OrthoDB" id="9808189at2"/>